<comment type="caution">
    <text evidence="3">The sequence shown here is derived from an EMBL/GenBank/DDBJ whole genome shotgun (WGS) entry which is preliminary data.</text>
</comment>
<evidence type="ECO:0000256" key="2">
    <source>
        <dbReference type="SAM" id="MobiDB-lite"/>
    </source>
</evidence>
<organism evidence="3 4">
    <name type="scientific">Boletus edulis BED1</name>
    <dbReference type="NCBI Taxonomy" id="1328754"/>
    <lineage>
        <taxon>Eukaryota</taxon>
        <taxon>Fungi</taxon>
        <taxon>Dikarya</taxon>
        <taxon>Basidiomycota</taxon>
        <taxon>Agaricomycotina</taxon>
        <taxon>Agaricomycetes</taxon>
        <taxon>Agaricomycetidae</taxon>
        <taxon>Boletales</taxon>
        <taxon>Boletineae</taxon>
        <taxon>Boletaceae</taxon>
        <taxon>Boletoideae</taxon>
        <taxon>Boletus</taxon>
    </lineage>
</organism>
<reference evidence="3" key="2">
    <citation type="journal article" date="2020" name="Nat. Commun.">
        <title>Large-scale genome sequencing of mycorrhizal fungi provides insights into the early evolution of symbiotic traits.</title>
        <authorList>
            <person name="Miyauchi S."/>
            <person name="Kiss E."/>
            <person name="Kuo A."/>
            <person name="Drula E."/>
            <person name="Kohler A."/>
            <person name="Sanchez-Garcia M."/>
            <person name="Morin E."/>
            <person name="Andreopoulos B."/>
            <person name="Barry K.W."/>
            <person name="Bonito G."/>
            <person name="Buee M."/>
            <person name="Carver A."/>
            <person name="Chen C."/>
            <person name="Cichocki N."/>
            <person name="Clum A."/>
            <person name="Culley D."/>
            <person name="Crous P.W."/>
            <person name="Fauchery L."/>
            <person name="Girlanda M."/>
            <person name="Hayes R.D."/>
            <person name="Keri Z."/>
            <person name="LaButti K."/>
            <person name="Lipzen A."/>
            <person name="Lombard V."/>
            <person name="Magnuson J."/>
            <person name="Maillard F."/>
            <person name="Murat C."/>
            <person name="Nolan M."/>
            <person name="Ohm R.A."/>
            <person name="Pangilinan J."/>
            <person name="Pereira M.F."/>
            <person name="Perotto S."/>
            <person name="Peter M."/>
            <person name="Pfister S."/>
            <person name="Riley R."/>
            <person name="Sitrit Y."/>
            <person name="Stielow J.B."/>
            <person name="Szollosi G."/>
            <person name="Zifcakova L."/>
            <person name="Stursova M."/>
            <person name="Spatafora J.W."/>
            <person name="Tedersoo L."/>
            <person name="Vaario L.M."/>
            <person name="Yamada A."/>
            <person name="Yan M."/>
            <person name="Wang P."/>
            <person name="Xu J."/>
            <person name="Bruns T."/>
            <person name="Baldrian P."/>
            <person name="Vilgalys R."/>
            <person name="Dunand C."/>
            <person name="Henrissat B."/>
            <person name="Grigoriev I.V."/>
            <person name="Hibbett D."/>
            <person name="Nagy L.G."/>
            <person name="Martin F.M."/>
        </authorList>
    </citation>
    <scope>NUCLEOTIDE SEQUENCE</scope>
    <source>
        <strain evidence="3">BED1</strain>
    </source>
</reference>
<dbReference type="Pfam" id="PF12796">
    <property type="entry name" value="Ank_2"/>
    <property type="match status" value="1"/>
</dbReference>
<dbReference type="InterPro" id="IPR002110">
    <property type="entry name" value="Ankyrin_rpt"/>
</dbReference>
<gene>
    <name evidence="3" type="ORF">L210DRAFT_3409247</name>
</gene>
<dbReference type="InterPro" id="IPR036770">
    <property type="entry name" value="Ankyrin_rpt-contain_sf"/>
</dbReference>
<feature type="region of interest" description="Disordered" evidence="2">
    <location>
        <begin position="143"/>
        <end position="171"/>
    </location>
</feature>
<dbReference type="SMART" id="SM00248">
    <property type="entry name" value="ANK"/>
    <property type="match status" value="3"/>
</dbReference>
<dbReference type="SUPFAM" id="SSF48403">
    <property type="entry name" value="Ankyrin repeat"/>
    <property type="match status" value="1"/>
</dbReference>
<feature type="repeat" description="ANK" evidence="1">
    <location>
        <begin position="56"/>
        <end position="88"/>
    </location>
</feature>
<dbReference type="PROSITE" id="PS50088">
    <property type="entry name" value="ANK_REPEAT"/>
    <property type="match status" value="1"/>
</dbReference>
<accession>A0AAD4BN44</accession>
<evidence type="ECO:0000313" key="4">
    <source>
        <dbReference type="Proteomes" id="UP001194468"/>
    </source>
</evidence>
<dbReference type="Proteomes" id="UP001194468">
    <property type="component" value="Unassembled WGS sequence"/>
</dbReference>
<dbReference type="AlphaFoldDB" id="A0AAD4BN44"/>
<proteinExistence type="predicted"/>
<evidence type="ECO:0000313" key="3">
    <source>
        <dbReference type="EMBL" id="KAF8435408.1"/>
    </source>
</evidence>
<protein>
    <submittedName>
        <fullName evidence="3">Ankyrin repeat-containing domain protein</fullName>
    </submittedName>
</protein>
<dbReference type="Gene3D" id="1.25.40.20">
    <property type="entry name" value="Ankyrin repeat-containing domain"/>
    <property type="match status" value="1"/>
</dbReference>
<keyword evidence="4" id="KW-1185">Reference proteome</keyword>
<dbReference type="EMBL" id="WHUW01000025">
    <property type="protein sequence ID" value="KAF8435408.1"/>
    <property type="molecule type" value="Genomic_DNA"/>
</dbReference>
<sequence length="171" mass="18071">MAEQQQPPPPVTSASSLPPDTIDFAHRMFDAARTGNEPLLLQAIDAGLPINLTNAQGNTLLMLVAYAGHTSLTHSLLARHADPNRLNDRGQSIVAGAVFKAHDEIVRDLVAAGADPRLGTPTAIQTAHMFGRKDLMEVLGAKEGDVGEDVPTPPSALSRDAQSESDIVPVE</sequence>
<keyword evidence="1" id="KW-0040">ANK repeat</keyword>
<reference evidence="3" key="1">
    <citation type="submission" date="2019-10" db="EMBL/GenBank/DDBJ databases">
        <authorList>
            <consortium name="DOE Joint Genome Institute"/>
            <person name="Kuo A."/>
            <person name="Miyauchi S."/>
            <person name="Kiss E."/>
            <person name="Drula E."/>
            <person name="Kohler A."/>
            <person name="Sanchez-Garcia M."/>
            <person name="Andreopoulos B."/>
            <person name="Barry K.W."/>
            <person name="Bonito G."/>
            <person name="Buee M."/>
            <person name="Carver A."/>
            <person name="Chen C."/>
            <person name="Cichocki N."/>
            <person name="Clum A."/>
            <person name="Culley D."/>
            <person name="Crous P.W."/>
            <person name="Fauchery L."/>
            <person name="Girlanda M."/>
            <person name="Hayes R."/>
            <person name="Keri Z."/>
            <person name="LaButti K."/>
            <person name="Lipzen A."/>
            <person name="Lombard V."/>
            <person name="Magnuson J."/>
            <person name="Maillard F."/>
            <person name="Morin E."/>
            <person name="Murat C."/>
            <person name="Nolan M."/>
            <person name="Ohm R."/>
            <person name="Pangilinan J."/>
            <person name="Pereira M."/>
            <person name="Perotto S."/>
            <person name="Peter M."/>
            <person name="Riley R."/>
            <person name="Sitrit Y."/>
            <person name="Stielow B."/>
            <person name="Szollosi G."/>
            <person name="Zifcakova L."/>
            <person name="Stursova M."/>
            <person name="Spatafora J.W."/>
            <person name="Tedersoo L."/>
            <person name="Vaario L.-M."/>
            <person name="Yamada A."/>
            <person name="Yan M."/>
            <person name="Wang P."/>
            <person name="Xu J."/>
            <person name="Bruns T."/>
            <person name="Baldrian P."/>
            <person name="Vilgalys R."/>
            <person name="Henrissat B."/>
            <person name="Grigoriev I.V."/>
            <person name="Hibbett D."/>
            <person name="Nagy L.G."/>
            <person name="Martin F.M."/>
        </authorList>
    </citation>
    <scope>NUCLEOTIDE SEQUENCE</scope>
    <source>
        <strain evidence="3">BED1</strain>
    </source>
</reference>
<evidence type="ECO:0000256" key="1">
    <source>
        <dbReference type="PROSITE-ProRule" id="PRU00023"/>
    </source>
</evidence>
<name>A0AAD4BN44_BOLED</name>